<feature type="domain" description="ARID" evidence="3">
    <location>
        <begin position="26"/>
        <end position="119"/>
    </location>
</feature>
<evidence type="ECO:0000256" key="2">
    <source>
        <dbReference type="SAM" id="MobiDB-lite"/>
    </source>
</evidence>
<feature type="region of interest" description="Disordered" evidence="2">
    <location>
        <begin position="809"/>
        <end position="829"/>
    </location>
</feature>
<dbReference type="SMART" id="SM01189">
    <property type="entry name" value="ELM2"/>
    <property type="match status" value="1"/>
</dbReference>
<name>A0A2G2WT06_CAPBA</name>
<dbReference type="PANTHER" id="PTHR46410">
    <property type="entry name" value="AT-RICH INTERACTIVE DOMAIN-CONTAINING PROTEIN 2"/>
    <property type="match status" value="1"/>
</dbReference>
<dbReference type="STRING" id="33114.A0A2G2WT06"/>
<dbReference type="GO" id="GO:0003677">
    <property type="term" value="F:DNA binding"/>
    <property type="evidence" value="ECO:0007669"/>
    <property type="project" value="InterPro"/>
</dbReference>
<organism evidence="4 5">
    <name type="scientific">Capsicum baccatum</name>
    <name type="common">Peruvian pepper</name>
    <dbReference type="NCBI Taxonomy" id="33114"/>
    <lineage>
        <taxon>Eukaryota</taxon>
        <taxon>Viridiplantae</taxon>
        <taxon>Streptophyta</taxon>
        <taxon>Embryophyta</taxon>
        <taxon>Tracheophyta</taxon>
        <taxon>Spermatophyta</taxon>
        <taxon>Magnoliopsida</taxon>
        <taxon>eudicotyledons</taxon>
        <taxon>Gunneridae</taxon>
        <taxon>Pentapetalae</taxon>
        <taxon>asterids</taxon>
        <taxon>lamiids</taxon>
        <taxon>Solanales</taxon>
        <taxon>Solanaceae</taxon>
        <taxon>Solanoideae</taxon>
        <taxon>Capsiceae</taxon>
        <taxon>Capsicum</taxon>
    </lineage>
</organism>
<sequence>MAGWSKSSYKKPKNPKRPVRNEVDYDNTKLLFIEVLTIFIKQVTGDLFYRPLPPMLGDGKSVDLFKLYLVVRENGGYEGVCENGLWGLMAENCGFNSGNGFGLKLVYVKYLDVFEKWMLRVKRRGAGECELGEVELDLKEVLAKVEEEKARDGGNGKCKLMKKGDDGVEARGLVGLNGNTGGFECKSNLNEVHMKFVDGKDDSLIKSSRKRKKGKNVKCKLRKKGEEVCDDDVEGQAFEGLSESIVKFDSKSNLDEEHLQVVSGKDDSLMKSSMVEKDCISRKRKKGGNVKCKLRQKSEEACEDGAKGRGFEGLNGSTEGFEGKSNLDEEHLKFVDGKDDSLTKSSVVEKDCISRKRKKGENVNCKLSRKGEAVCADGVEGWSFEGLNEGIERFEGKSNLGSNVITRSLKFVDGADDLLKKSSRKRKKGENVNCKLRKKGEEVCDDGVEVRSLKFVDGADDSLKKSSRKRNKGENVDCKLRMKGEEVCDGDAEARRFVGLNGNTEGFDGKSKVKDIEENKNFVYDEEQLKFVNGTDGSLTKSSMVKEDCISRKRKKGENVNCKLRKKAEEVCDDVEAGGFEGLNGSIVKFDGKSNLDEAHLKFVDGTNDSLTKISMVEEDCISRKRKRDFDTIDGEQLCDGVEARGFGGLNGSTEGFDGKSNLDSSVITRSVVYEEENLKFVDGTDDSLTKSSVVEEDCISRKRKRESYLDLVKWVSEVARNPCDPGIGILPERSKWKDYGTEVVWKQVLLMRDDMLLKRDVDTCGQYSILQIKQKMHPSIYDDTSGSGRLRCSQRVLSAKDHLKKMRAQQFSVSPSSSHSGEDQVDGPTSAESAVVFWWKQRRKRIPVGPQFQADVPKWIEEVYESDSKWLGMGIWPLDKRGKKRTLIDRGPIGKGRQDTCGCKSRGSYDCVKFHLSEKRRKLKIDLGSAYYQWKFDYMGEEVALSWLKEEEQKFQDIVKSNPLSEEKSFWNEIFKFFSNKNRESLVSYYFNVFLLRRRGNQNRSHASNVDSDDDESEYGPRFDCFGRDAKFSIFRSQRKSTPGSEVVQEF</sequence>
<dbReference type="InterPro" id="IPR000949">
    <property type="entry name" value="ELM2_dom"/>
</dbReference>
<dbReference type="InterPro" id="IPR036431">
    <property type="entry name" value="ARID_dom_sf"/>
</dbReference>
<protein>
    <recommendedName>
        <fullName evidence="3">ARID domain-containing protein</fullName>
    </recommendedName>
</protein>
<dbReference type="PROSITE" id="PS51011">
    <property type="entry name" value="ARID"/>
    <property type="match status" value="1"/>
</dbReference>
<gene>
    <name evidence="4" type="ORF">CQW23_12517</name>
</gene>
<evidence type="ECO:0000259" key="3">
    <source>
        <dbReference type="PROSITE" id="PS51011"/>
    </source>
</evidence>
<dbReference type="SMART" id="SM01014">
    <property type="entry name" value="ARID"/>
    <property type="match status" value="1"/>
</dbReference>
<evidence type="ECO:0000313" key="4">
    <source>
        <dbReference type="EMBL" id="PHT48309.1"/>
    </source>
</evidence>
<dbReference type="InterPro" id="IPR001606">
    <property type="entry name" value="ARID_dom"/>
</dbReference>
<dbReference type="Gene3D" id="1.10.150.60">
    <property type="entry name" value="ARID DNA-binding domain"/>
    <property type="match status" value="1"/>
</dbReference>
<dbReference type="EMBL" id="MLFT02000005">
    <property type="protein sequence ID" value="PHT48309.1"/>
    <property type="molecule type" value="Genomic_DNA"/>
</dbReference>
<feature type="compositionally biased region" description="Basic residues" evidence="2">
    <location>
        <begin position="8"/>
        <end position="18"/>
    </location>
</feature>
<feature type="region of interest" description="Disordered" evidence="2">
    <location>
        <begin position="1"/>
        <end position="20"/>
    </location>
</feature>
<keyword evidence="1" id="KW-0539">Nucleus</keyword>
<dbReference type="SMART" id="SM00501">
    <property type="entry name" value="BRIGHT"/>
    <property type="match status" value="1"/>
</dbReference>
<dbReference type="Proteomes" id="UP000224567">
    <property type="component" value="Unassembled WGS sequence"/>
</dbReference>
<evidence type="ECO:0000313" key="5">
    <source>
        <dbReference type="Proteomes" id="UP000224567"/>
    </source>
</evidence>
<dbReference type="Pfam" id="PF01388">
    <property type="entry name" value="ARID"/>
    <property type="match status" value="1"/>
</dbReference>
<dbReference type="OrthoDB" id="1938591at2759"/>
<keyword evidence="5" id="KW-1185">Reference proteome</keyword>
<proteinExistence type="predicted"/>
<evidence type="ECO:0000256" key="1">
    <source>
        <dbReference type="ARBA" id="ARBA00023242"/>
    </source>
</evidence>
<accession>A0A2G2WT06</accession>
<dbReference type="PANTHER" id="PTHR46410:SF1">
    <property type="entry name" value="AT-RICH INTERACTIVE DOMAIN-CONTAINING PROTEIN 1"/>
    <property type="match status" value="1"/>
</dbReference>
<reference evidence="4 5" key="1">
    <citation type="journal article" date="2017" name="Genome Biol.">
        <title>New reference genome sequences of hot pepper reveal the massive evolution of plant disease-resistance genes by retroduplication.</title>
        <authorList>
            <person name="Kim S."/>
            <person name="Park J."/>
            <person name="Yeom S.I."/>
            <person name="Kim Y.M."/>
            <person name="Seo E."/>
            <person name="Kim K.T."/>
            <person name="Kim M.S."/>
            <person name="Lee J.M."/>
            <person name="Cheong K."/>
            <person name="Shin H.S."/>
            <person name="Kim S.B."/>
            <person name="Han K."/>
            <person name="Lee J."/>
            <person name="Park M."/>
            <person name="Lee H.A."/>
            <person name="Lee H.Y."/>
            <person name="Lee Y."/>
            <person name="Oh S."/>
            <person name="Lee J.H."/>
            <person name="Choi E."/>
            <person name="Choi E."/>
            <person name="Lee S.E."/>
            <person name="Jeon J."/>
            <person name="Kim H."/>
            <person name="Choi G."/>
            <person name="Song H."/>
            <person name="Lee J."/>
            <person name="Lee S.C."/>
            <person name="Kwon J.K."/>
            <person name="Lee H.Y."/>
            <person name="Koo N."/>
            <person name="Hong Y."/>
            <person name="Kim R.W."/>
            <person name="Kang W.H."/>
            <person name="Huh J.H."/>
            <person name="Kang B.C."/>
            <person name="Yang T.J."/>
            <person name="Lee Y.H."/>
            <person name="Bennetzen J.L."/>
            <person name="Choi D."/>
        </authorList>
    </citation>
    <scope>NUCLEOTIDE SEQUENCE [LARGE SCALE GENOMIC DNA]</scope>
    <source>
        <strain evidence="5">cv. PBC81</strain>
    </source>
</reference>
<comment type="caution">
    <text evidence="4">The sequence shown here is derived from an EMBL/GenBank/DDBJ whole genome shotgun (WGS) entry which is preliminary data.</text>
</comment>
<reference evidence="5" key="2">
    <citation type="journal article" date="2017" name="J. Anim. Genet.">
        <title>Multiple reference genome sequences of hot pepper reveal the massive evolution of plant disease resistance genes by retroduplication.</title>
        <authorList>
            <person name="Kim S."/>
            <person name="Park J."/>
            <person name="Yeom S.-I."/>
            <person name="Kim Y.-M."/>
            <person name="Seo E."/>
            <person name="Kim K.-T."/>
            <person name="Kim M.-S."/>
            <person name="Lee J.M."/>
            <person name="Cheong K."/>
            <person name="Shin H.-S."/>
            <person name="Kim S.-B."/>
            <person name="Han K."/>
            <person name="Lee J."/>
            <person name="Park M."/>
            <person name="Lee H.-A."/>
            <person name="Lee H.-Y."/>
            <person name="Lee Y."/>
            <person name="Oh S."/>
            <person name="Lee J.H."/>
            <person name="Choi E."/>
            <person name="Choi E."/>
            <person name="Lee S.E."/>
            <person name="Jeon J."/>
            <person name="Kim H."/>
            <person name="Choi G."/>
            <person name="Song H."/>
            <person name="Lee J."/>
            <person name="Lee S.-C."/>
            <person name="Kwon J.-K."/>
            <person name="Lee H.-Y."/>
            <person name="Koo N."/>
            <person name="Hong Y."/>
            <person name="Kim R.W."/>
            <person name="Kang W.-H."/>
            <person name="Huh J.H."/>
            <person name="Kang B.-C."/>
            <person name="Yang T.-J."/>
            <person name="Lee Y.-H."/>
            <person name="Bennetzen J.L."/>
            <person name="Choi D."/>
        </authorList>
    </citation>
    <scope>NUCLEOTIDE SEQUENCE [LARGE SCALE GENOMIC DNA]</scope>
    <source>
        <strain evidence="5">cv. PBC81</strain>
    </source>
</reference>
<dbReference type="CDD" id="cd16100">
    <property type="entry name" value="ARID"/>
    <property type="match status" value="1"/>
</dbReference>
<dbReference type="SUPFAM" id="SSF46774">
    <property type="entry name" value="ARID-like"/>
    <property type="match status" value="1"/>
</dbReference>
<dbReference type="AlphaFoldDB" id="A0A2G2WT06"/>